<accession>A0A4U1BTF4</accession>
<evidence type="ECO:0000313" key="3">
    <source>
        <dbReference type="Proteomes" id="UP000305675"/>
    </source>
</evidence>
<feature type="signal peptide" evidence="1">
    <location>
        <begin position="1"/>
        <end position="17"/>
    </location>
</feature>
<protein>
    <submittedName>
        <fullName evidence="2">DUF481 domain-containing protein</fullName>
    </submittedName>
</protein>
<proteinExistence type="predicted"/>
<reference evidence="2 3" key="1">
    <citation type="submission" date="2019-04" db="EMBL/GenBank/DDBJ databases">
        <authorList>
            <person name="Hwang J.C."/>
        </authorList>
    </citation>
    <scope>NUCLEOTIDE SEQUENCE [LARGE SCALE GENOMIC DNA]</scope>
    <source>
        <strain evidence="2 3">IMCC35002</strain>
    </source>
</reference>
<dbReference type="AlphaFoldDB" id="A0A4U1BTF4"/>
<comment type="caution">
    <text evidence="2">The sequence shown here is derived from an EMBL/GenBank/DDBJ whole genome shotgun (WGS) entry which is preliminary data.</text>
</comment>
<dbReference type="InterPro" id="IPR007433">
    <property type="entry name" value="DUF481"/>
</dbReference>
<sequence>MQRLALIALLISSPAMALVPPNYTEPEDPFNAEIELGMQYTSGNTDSSNFNSRSKLNYDVSKYHHETVLKAYFASDSKDTTAEQYAVQYQLDYDLVGSQYIYGRGELNWDRFGSFTQKQSYSFGYGYSPIDRRHTKLSLEVGAGYRYNKPNTDDSTEESQSAKDEGIVRMASKFEQRLHEYTTFNLDGAVESGNRNTIATLKASLRNHLWANLALKIGIDVEYTDKVPESTEQTDIISTVNLLYKF</sequence>
<name>A0A4U1BTF4_9GAMM</name>
<keyword evidence="1" id="KW-0732">Signal</keyword>
<organism evidence="2 3">
    <name type="scientific">Ferrimonas aestuarii</name>
    <dbReference type="NCBI Taxonomy" id="2569539"/>
    <lineage>
        <taxon>Bacteria</taxon>
        <taxon>Pseudomonadati</taxon>
        <taxon>Pseudomonadota</taxon>
        <taxon>Gammaproteobacteria</taxon>
        <taxon>Alteromonadales</taxon>
        <taxon>Ferrimonadaceae</taxon>
        <taxon>Ferrimonas</taxon>
    </lineage>
</organism>
<feature type="chain" id="PRO_5020426420" evidence="1">
    <location>
        <begin position="18"/>
        <end position="246"/>
    </location>
</feature>
<dbReference type="Proteomes" id="UP000305675">
    <property type="component" value="Unassembled WGS sequence"/>
</dbReference>
<dbReference type="RefSeq" id="WP_136862642.1">
    <property type="nucleotide sequence ID" value="NZ_SWCJ01000003.1"/>
</dbReference>
<gene>
    <name evidence="2" type="ORF">FCL42_06825</name>
</gene>
<keyword evidence="3" id="KW-1185">Reference proteome</keyword>
<dbReference type="Pfam" id="PF04338">
    <property type="entry name" value="DUF481"/>
    <property type="match status" value="1"/>
</dbReference>
<dbReference type="EMBL" id="SWCJ01000003">
    <property type="protein sequence ID" value="TKB56840.1"/>
    <property type="molecule type" value="Genomic_DNA"/>
</dbReference>
<evidence type="ECO:0000313" key="2">
    <source>
        <dbReference type="EMBL" id="TKB56840.1"/>
    </source>
</evidence>
<dbReference type="OrthoDB" id="7625761at2"/>
<evidence type="ECO:0000256" key="1">
    <source>
        <dbReference type="SAM" id="SignalP"/>
    </source>
</evidence>